<evidence type="ECO:0000313" key="9">
    <source>
        <dbReference type="Proteomes" id="UP000046176"/>
    </source>
</evidence>
<dbReference type="PRINTS" id="PR00400">
    <property type="entry name" value="TETREPRESSOR"/>
</dbReference>
<dbReference type="InterPro" id="IPR003012">
    <property type="entry name" value="Tet_transcr_reg_TetR"/>
</dbReference>
<dbReference type="PROSITE" id="PS50977">
    <property type="entry name" value="HTH_TETR_2"/>
    <property type="match status" value="1"/>
</dbReference>
<gene>
    <name evidence="8" type="ORF">NGAL_HAMBI1145_15750</name>
</gene>
<dbReference type="PANTHER" id="PTHR30055:SF151">
    <property type="entry name" value="TRANSCRIPTIONAL REGULATORY PROTEIN"/>
    <property type="match status" value="1"/>
</dbReference>
<dbReference type="InterPro" id="IPR009057">
    <property type="entry name" value="Homeodomain-like_sf"/>
</dbReference>
<evidence type="ECO:0000256" key="4">
    <source>
        <dbReference type="ARBA" id="ARBA00023125"/>
    </source>
</evidence>
<dbReference type="GO" id="GO:0003700">
    <property type="term" value="F:DNA-binding transcription factor activity"/>
    <property type="evidence" value="ECO:0007669"/>
    <property type="project" value="TreeGrafter"/>
</dbReference>
<dbReference type="Gene3D" id="1.10.357.10">
    <property type="entry name" value="Tetracycline Repressor, domain 2"/>
    <property type="match status" value="1"/>
</dbReference>
<dbReference type="AlphaFoldDB" id="A0A0T7FCZ9"/>
<organism evidence="8 9">
    <name type="scientific">Neorhizobium galegae bv. officinalis</name>
    <dbReference type="NCBI Taxonomy" id="323656"/>
    <lineage>
        <taxon>Bacteria</taxon>
        <taxon>Pseudomonadati</taxon>
        <taxon>Pseudomonadota</taxon>
        <taxon>Alphaproteobacteria</taxon>
        <taxon>Hyphomicrobiales</taxon>
        <taxon>Rhizobiaceae</taxon>
        <taxon>Rhizobium/Agrobacterium group</taxon>
        <taxon>Neorhizobium</taxon>
    </lineage>
</organism>
<dbReference type="SUPFAM" id="SSF46689">
    <property type="entry name" value="Homeodomain-like"/>
    <property type="match status" value="1"/>
</dbReference>
<dbReference type="Pfam" id="PF00440">
    <property type="entry name" value="TetR_N"/>
    <property type="match status" value="1"/>
</dbReference>
<accession>A0A0T7FCZ9</accession>
<evidence type="ECO:0000256" key="6">
    <source>
        <dbReference type="PROSITE-ProRule" id="PRU00335"/>
    </source>
</evidence>
<dbReference type="SUPFAM" id="SSF48498">
    <property type="entry name" value="Tetracyclin repressor-like, C-terminal domain"/>
    <property type="match status" value="1"/>
</dbReference>
<name>A0A0T7FCZ9_NEOGA</name>
<dbReference type="Gene3D" id="1.10.10.60">
    <property type="entry name" value="Homeodomain-like"/>
    <property type="match status" value="1"/>
</dbReference>
<dbReference type="PANTHER" id="PTHR30055">
    <property type="entry name" value="HTH-TYPE TRANSCRIPTIONAL REGULATOR RUTR"/>
    <property type="match status" value="1"/>
</dbReference>
<evidence type="ECO:0000256" key="3">
    <source>
        <dbReference type="ARBA" id="ARBA00023015"/>
    </source>
</evidence>
<dbReference type="GO" id="GO:0046677">
    <property type="term" value="P:response to antibiotic"/>
    <property type="evidence" value="ECO:0007669"/>
    <property type="project" value="InterPro"/>
</dbReference>
<protein>
    <submittedName>
        <fullName evidence="8">Tetracycline repressor protein</fullName>
    </submittedName>
</protein>
<dbReference type="PRINTS" id="PR00455">
    <property type="entry name" value="HTHTETR"/>
</dbReference>
<dbReference type="Proteomes" id="UP000046176">
    <property type="component" value="Unassembled WGS sequence"/>
</dbReference>
<dbReference type="GO" id="GO:0000976">
    <property type="term" value="F:transcription cis-regulatory region binding"/>
    <property type="evidence" value="ECO:0007669"/>
    <property type="project" value="TreeGrafter"/>
</dbReference>
<dbReference type="PROSITE" id="PS01081">
    <property type="entry name" value="HTH_TETR_1"/>
    <property type="match status" value="1"/>
</dbReference>
<dbReference type="InterPro" id="IPR001647">
    <property type="entry name" value="HTH_TetR"/>
</dbReference>
<evidence type="ECO:0000259" key="7">
    <source>
        <dbReference type="PROSITE" id="PS50977"/>
    </source>
</evidence>
<feature type="DNA-binding region" description="H-T-H motif" evidence="6">
    <location>
        <begin position="25"/>
        <end position="44"/>
    </location>
</feature>
<dbReference type="InterPro" id="IPR004111">
    <property type="entry name" value="Repressor_TetR_C"/>
</dbReference>
<sequence length="204" mass="21973">MRIVRTEVIATALKLLDEVGMEGLTMRKLADALNIQAPSLYWHFANKDALLEGMADALMEPVAASNPESEAWDARLGRVASEVRDALLSRRDAARVFAGTYPLSDNVLRVGSLLISSLKQAGADDRTASWGAFTLVYFVIGFVIEEQGIGGKKEPAGQEENPQAARFPLAAIAMREIAGANADQRFAFGLDLQIAGLKAALRLS</sequence>
<dbReference type="RefSeq" id="WP_046665769.1">
    <property type="nucleotide sequence ID" value="NZ_CCRH01000003.1"/>
</dbReference>
<keyword evidence="5" id="KW-0804">Transcription</keyword>
<proteinExistence type="predicted"/>
<dbReference type="EMBL" id="CCRH01000003">
    <property type="protein sequence ID" value="CDZ32896.1"/>
    <property type="molecule type" value="Genomic_DNA"/>
</dbReference>
<dbReference type="OrthoDB" id="4541465at2"/>
<keyword evidence="4 6" id="KW-0238">DNA-binding</keyword>
<dbReference type="InterPro" id="IPR023772">
    <property type="entry name" value="DNA-bd_HTH_TetR-type_CS"/>
</dbReference>
<feature type="domain" description="HTH tetR-type" evidence="7">
    <location>
        <begin position="2"/>
        <end position="62"/>
    </location>
</feature>
<evidence type="ECO:0000313" key="8">
    <source>
        <dbReference type="EMBL" id="CDZ32896.1"/>
    </source>
</evidence>
<dbReference type="Pfam" id="PF02909">
    <property type="entry name" value="TetR_C_1"/>
    <property type="match status" value="1"/>
</dbReference>
<dbReference type="GO" id="GO:0045892">
    <property type="term" value="P:negative regulation of DNA-templated transcription"/>
    <property type="evidence" value="ECO:0007669"/>
    <property type="project" value="InterPro"/>
</dbReference>
<keyword evidence="3" id="KW-0805">Transcription regulation</keyword>
<keyword evidence="2" id="KW-0678">Repressor</keyword>
<dbReference type="InterPro" id="IPR050109">
    <property type="entry name" value="HTH-type_TetR-like_transc_reg"/>
</dbReference>
<reference evidence="8 9" key="1">
    <citation type="submission" date="2014-08" db="EMBL/GenBank/DDBJ databases">
        <authorList>
            <person name="Chen Y.-H."/>
        </authorList>
    </citation>
    <scope>NUCLEOTIDE SEQUENCE [LARGE SCALE GENOMIC DNA]</scope>
</reference>
<dbReference type="InterPro" id="IPR036271">
    <property type="entry name" value="Tet_transcr_reg_TetR-rel_C_sf"/>
</dbReference>
<evidence type="ECO:0000256" key="2">
    <source>
        <dbReference type="ARBA" id="ARBA00022491"/>
    </source>
</evidence>
<evidence type="ECO:0000256" key="5">
    <source>
        <dbReference type="ARBA" id="ARBA00023163"/>
    </source>
</evidence>
<evidence type="ECO:0000256" key="1">
    <source>
        <dbReference type="ARBA" id="ARBA00002856"/>
    </source>
</evidence>
<comment type="function">
    <text evidence="1">TetR is the repressor of the tetracycline resistance element; its N-terminal region forms a helix-turn-helix structure and binds DNA. Binding of tetracycline to TetR reduces the repressor affinity for the tetracycline resistance gene (tetA) promoter operator sites.</text>
</comment>